<feature type="compositionally biased region" description="Low complexity" evidence="12">
    <location>
        <begin position="1009"/>
        <end position="1020"/>
    </location>
</feature>
<feature type="compositionally biased region" description="Basic and acidic residues" evidence="12">
    <location>
        <begin position="905"/>
        <end position="920"/>
    </location>
</feature>
<dbReference type="Proteomes" id="UP000399805">
    <property type="component" value="Unassembled WGS sequence"/>
</dbReference>
<dbReference type="RefSeq" id="WP_155540650.1">
    <property type="nucleotide sequence ID" value="NZ_CABVGP010000001.1"/>
</dbReference>
<gene>
    <name evidence="15" type="ORF">AA23TX_00119</name>
</gene>
<proteinExistence type="predicted"/>
<dbReference type="CDD" id="cd06225">
    <property type="entry name" value="HAMP"/>
    <property type="match status" value="1"/>
</dbReference>
<dbReference type="Gene3D" id="3.30.565.10">
    <property type="entry name" value="Histidine kinase-like ATPase, C-terminal domain"/>
    <property type="match status" value="1"/>
</dbReference>
<keyword evidence="10 13" id="KW-1133">Transmembrane helix</keyword>
<evidence type="ECO:0000256" key="13">
    <source>
        <dbReference type="SAM" id="Phobius"/>
    </source>
</evidence>
<dbReference type="GO" id="GO:0005524">
    <property type="term" value="F:ATP binding"/>
    <property type="evidence" value="ECO:0007669"/>
    <property type="project" value="UniProtKB-KW"/>
</dbReference>
<evidence type="ECO:0000256" key="9">
    <source>
        <dbReference type="ARBA" id="ARBA00022840"/>
    </source>
</evidence>
<dbReference type="GO" id="GO:0016020">
    <property type="term" value="C:membrane"/>
    <property type="evidence" value="ECO:0007669"/>
    <property type="project" value="UniProtKB-SubCell"/>
</dbReference>
<dbReference type="InterPro" id="IPR003594">
    <property type="entry name" value="HATPase_dom"/>
</dbReference>
<evidence type="ECO:0000256" key="6">
    <source>
        <dbReference type="ARBA" id="ARBA00022692"/>
    </source>
</evidence>
<evidence type="ECO:0000313" key="15">
    <source>
        <dbReference type="EMBL" id="VVJ15094.1"/>
    </source>
</evidence>
<dbReference type="SUPFAM" id="SSF55874">
    <property type="entry name" value="ATPase domain of HSP90 chaperone/DNA topoisomerase II/histidine kinase"/>
    <property type="match status" value="1"/>
</dbReference>
<evidence type="ECO:0000256" key="5">
    <source>
        <dbReference type="ARBA" id="ARBA00022679"/>
    </source>
</evidence>
<evidence type="ECO:0000256" key="2">
    <source>
        <dbReference type="ARBA" id="ARBA00004370"/>
    </source>
</evidence>
<name>A0A6I8LFH5_9PSEU</name>
<keyword evidence="8 15" id="KW-0418">Kinase</keyword>
<keyword evidence="5" id="KW-0808">Transferase</keyword>
<evidence type="ECO:0000256" key="10">
    <source>
        <dbReference type="ARBA" id="ARBA00022989"/>
    </source>
</evidence>
<keyword evidence="13" id="KW-0472">Membrane</keyword>
<keyword evidence="4" id="KW-0597">Phosphoprotein</keyword>
<feature type="domain" description="HAMP" evidence="14">
    <location>
        <begin position="426"/>
        <end position="455"/>
    </location>
</feature>
<accession>A0A6I8LFH5</accession>
<dbReference type="SMART" id="SM00387">
    <property type="entry name" value="HATPase_c"/>
    <property type="match status" value="1"/>
</dbReference>
<dbReference type="AlphaFoldDB" id="A0A6I8LFH5"/>
<feature type="compositionally biased region" description="Pro residues" evidence="12">
    <location>
        <begin position="822"/>
        <end position="833"/>
    </location>
</feature>
<comment type="catalytic activity">
    <reaction evidence="1">
        <text>ATP + protein L-histidine = ADP + protein N-phospho-L-histidine.</text>
        <dbReference type="EC" id="2.7.13.3"/>
    </reaction>
</comment>
<evidence type="ECO:0000256" key="4">
    <source>
        <dbReference type="ARBA" id="ARBA00022553"/>
    </source>
</evidence>
<dbReference type="GO" id="GO:0004673">
    <property type="term" value="F:protein histidine kinase activity"/>
    <property type="evidence" value="ECO:0007669"/>
    <property type="project" value="UniProtKB-EC"/>
</dbReference>
<keyword evidence="16" id="KW-1185">Reference proteome</keyword>
<dbReference type="InterPro" id="IPR013587">
    <property type="entry name" value="Nitrate/nitrite_sensing"/>
</dbReference>
<sequence length="1060" mass="113282">MRPGGRWTDQGFTSTNDDGGAAVPNEDAAGVGGPPAQSPGDAPGRKAGLFSGMRDWRVRSKLAAILLIPTLTALVLGTLRVVDDAQQATEFQQTADQVAFAVKVTTVVHELQNERSLAVARISSANPLLQTGLDSQIAKVDREVTNLRSAASTLTYDDQATKDRYARGIQRLDALRPLRAAFNTANGLPDITVMTAYSGILDALIELGREVTTAVTDRDVLRLGTSTQAISEAKEFTTRADAELQIAAFRGSFPGDLLDQTRASASSADASVSAFLANADDDQRQLYNDTYSGPEVDDRRRIQTAAFAFAQTGDAPSIDTTALGKDSTVSADKLHAVESNLLAQLKTRADDLATAAVNSAWVGGGVVLAALAAAIALMLVVARLMLRPLRVLRKSALDVAYTRLPETVQAILDDPDPVGASRKAVQPVPVTSRDEIGEVARSFDIVHEQAVKMAAEQALLRENVNGIFVNLSRRSQRLVERQLGVIDRLEADEQDPDHLASLFELDHLATRLRRNGESLLVLSGAGLAKSVPKPVPAADVIGAAVSEIEQYARIEVGIVPDVAVQGLAIHDLVHVLAELLDNATYFSEPETKVIVRAVVTRRKALAIQVTDHGVGMSEERLAEVNGRLAEPPDLDVSVTRRMGLYVVSRLAKRHGIEVRLRENEDIEGGVIARVVVPAELLTHLRPGMARQTPLPPNRSETSMSMPSIPIPAARSDFDQTQSHTPVPPSAPPPPPAPAHEPVANQGGLVPLDQPISLDDLVSGGRAAGPFLSPELPKPETPAWPTAEDLAPLTPSANGDGASSRAGDTQFAPLVLPKREPKYVPPEEPPPPPPRAEEVGPSALEDDVPTRRLPIYQSVLSRWFSEGDDSPADPVPAQGDGEDPNLPPLTGSSEPVAERTVVAEPVTRRQEREQREPREQVDELLPTAATRHPLLPPDDGWHSASDDGWQKAQSLLESKNEEITTAGLPKRVPNAYLVPGSINSPSAGAPAQNNFADNTAGMPGTGAITRSASAARSRMASFQRGYTSGRHALKELPAEEQLESSRVPGRGNTTDSSEERK</sequence>
<dbReference type="InterPro" id="IPR003660">
    <property type="entry name" value="HAMP_dom"/>
</dbReference>
<evidence type="ECO:0000256" key="3">
    <source>
        <dbReference type="ARBA" id="ARBA00012438"/>
    </source>
</evidence>
<feature type="transmembrane region" description="Helical" evidence="13">
    <location>
        <begin position="361"/>
        <end position="386"/>
    </location>
</feature>
<keyword evidence="7" id="KW-0547">Nucleotide-binding</keyword>
<evidence type="ECO:0000256" key="8">
    <source>
        <dbReference type="ARBA" id="ARBA00022777"/>
    </source>
</evidence>
<dbReference type="Pfam" id="PF08376">
    <property type="entry name" value="NIT"/>
    <property type="match status" value="1"/>
</dbReference>
<feature type="region of interest" description="Disordered" evidence="12">
    <location>
        <begin position="987"/>
        <end position="1060"/>
    </location>
</feature>
<keyword evidence="11" id="KW-0902">Two-component regulatory system</keyword>
<evidence type="ECO:0000256" key="7">
    <source>
        <dbReference type="ARBA" id="ARBA00022741"/>
    </source>
</evidence>
<evidence type="ECO:0000259" key="14">
    <source>
        <dbReference type="PROSITE" id="PS50885"/>
    </source>
</evidence>
<evidence type="ECO:0000256" key="11">
    <source>
        <dbReference type="ARBA" id="ARBA00023012"/>
    </source>
</evidence>
<feature type="compositionally biased region" description="Pro residues" evidence="12">
    <location>
        <begin position="725"/>
        <end position="738"/>
    </location>
</feature>
<dbReference type="PANTHER" id="PTHR44936">
    <property type="entry name" value="SENSOR PROTEIN CREC"/>
    <property type="match status" value="1"/>
</dbReference>
<reference evidence="15 16" key="1">
    <citation type="submission" date="2019-09" db="EMBL/GenBank/DDBJ databases">
        <authorList>
            <person name="Leyn A S."/>
        </authorList>
    </citation>
    <scope>NUCLEOTIDE SEQUENCE [LARGE SCALE GENOMIC DNA]</scope>
    <source>
        <strain evidence="15">AA231_1</strain>
    </source>
</reference>
<dbReference type="Pfam" id="PF02518">
    <property type="entry name" value="HATPase_c"/>
    <property type="match status" value="1"/>
</dbReference>
<evidence type="ECO:0000256" key="1">
    <source>
        <dbReference type="ARBA" id="ARBA00000085"/>
    </source>
</evidence>
<organism evidence="15 16">
    <name type="scientific">Amycolatopsis camponoti</name>
    <dbReference type="NCBI Taxonomy" id="2606593"/>
    <lineage>
        <taxon>Bacteria</taxon>
        <taxon>Bacillati</taxon>
        <taxon>Actinomycetota</taxon>
        <taxon>Actinomycetes</taxon>
        <taxon>Pseudonocardiales</taxon>
        <taxon>Pseudonocardiaceae</taxon>
        <taxon>Amycolatopsis</taxon>
    </lineage>
</organism>
<dbReference type="SMART" id="SM00304">
    <property type="entry name" value="HAMP"/>
    <property type="match status" value="1"/>
</dbReference>
<dbReference type="Gene3D" id="6.10.340.10">
    <property type="match status" value="1"/>
</dbReference>
<dbReference type="PANTHER" id="PTHR44936:SF9">
    <property type="entry name" value="SENSOR PROTEIN CREC"/>
    <property type="match status" value="1"/>
</dbReference>
<protein>
    <recommendedName>
        <fullName evidence="3">histidine kinase</fullName>
        <ecNumber evidence="3">2.7.13.3</ecNumber>
    </recommendedName>
</protein>
<feature type="region of interest" description="Disordered" evidence="12">
    <location>
        <begin position="1"/>
        <end position="47"/>
    </location>
</feature>
<dbReference type="InterPro" id="IPR050980">
    <property type="entry name" value="2C_sensor_his_kinase"/>
</dbReference>
<keyword evidence="9" id="KW-0067">ATP-binding</keyword>
<dbReference type="PROSITE" id="PS50885">
    <property type="entry name" value="HAMP"/>
    <property type="match status" value="1"/>
</dbReference>
<feature type="compositionally biased region" description="Basic and acidic residues" evidence="12">
    <location>
        <begin position="938"/>
        <end position="948"/>
    </location>
</feature>
<keyword evidence="6 13" id="KW-0812">Transmembrane</keyword>
<evidence type="ECO:0000256" key="12">
    <source>
        <dbReference type="SAM" id="MobiDB-lite"/>
    </source>
</evidence>
<feature type="region of interest" description="Disordered" evidence="12">
    <location>
        <begin position="863"/>
        <end position="956"/>
    </location>
</feature>
<dbReference type="EC" id="2.7.13.3" evidence="3"/>
<dbReference type="InterPro" id="IPR036890">
    <property type="entry name" value="HATPase_C_sf"/>
</dbReference>
<dbReference type="EMBL" id="CABVGP010000001">
    <property type="protein sequence ID" value="VVJ15094.1"/>
    <property type="molecule type" value="Genomic_DNA"/>
</dbReference>
<dbReference type="GO" id="GO:0000160">
    <property type="term" value="P:phosphorelay signal transduction system"/>
    <property type="evidence" value="ECO:0007669"/>
    <property type="project" value="UniProtKB-KW"/>
</dbReference>
<comment type="subcellular location">
    <subcellularLocation>
        <location evidence="2">Membrane</location>
    </subcellularLocation>
</comment>
<feature type="compositionally biased region" description="Polar residues" evidence="12">
    <location>
        <begin position="987"/>
        <end position="996"/>
    </location>
</feature>
<evidence type="ECO:0000313" key="16">
    <source>
        <dbReference type="Proteomes" id="UP000399805"/>
    </source>
</evidence>
<feature type="region of interest" description="Disordered" evidence="12">
    <location>
        <begin position="687"/>
        <end position="851"/>
    </location>
</feature>